<evidence type="ECO:0000313" key="3">
    <source>
        <dbReference type="EMBL" id="CAI8030733.1"/>
    </source>
</evidence>
<dbReference type="Pfam" id="PF01037">
    <property type="entry name" value="AsnC_trans_reg"/>
    <property type="match status" value="1"/>
</dbReference>
<proteinExistence type="predicted"/>
<dbReference type="Proteomes" id="UP001174909">
    <property type="component" value="Unassembled WGS sequence"/>
</dbReference>
<name>A0AA35SIS7_GEOBA</name>
<dbReference type="EMBL" id="CASHTH010001027">
    <property type="protein sequence ID" value="CAI8010318.1"/>
    <property type="molecule type" value="Genomic_DNA"/>
</dbReference>
<dbReference type="EMBL" id="CASHTH010002496">
    <property type="protein sequence ID" value="CAI8030733.1"/>
    <property type="molecule type" value="Genomic_DNA"/>
</dbReference>
<keyword evidence="4" id="KW-1185">Reference proteome</keyword>
<organism evidence="3 4">
    <name type="scientific">Geodia barretti</name>
    <name type="common">Barrett's horny sponge</name>
    <dbReference type="NCBI Taxonomy" id="519541"/>
    <lineage>
        <taxon>Eukaryota</taxon>
        <taxon>Metazoa</taxon>
        <taxon>Porifera</taxon>
        <taxon>Demospongiae</taxon>
        <taxon>Heteroscleromorpha</taxon>
        <taxon>Tetractinellida</taxon>
        <taxon>Astrophorina</taxon>
        <taxon>Geodiidae</taxon>
        <taxon>Geodia</taxon>
    </lineage>
</organism>
<accession>A0AA35SIS7</accession>
<gene>
    <name evidence="3" type="ORF">GBAR_LOCUS17434</name>
    <name evidence="2" type="ORF">GBAR_LOCUS6803</name>
</gene>
<comment type="caution">
    <text evidence="3">The sequence shown here is derived from an EMBL/GenBank/DDBJ whole genome shotgun (WGS) entry which is preliminary data.</text>
</comment>
<evidence type="ECO:0000313" key="2">
    <source>
        <dbReference type="EMBL" id="CAI8010318.1"/>
    </source>
</evidence>
<reference evidence="3" key="1">
    <citation type="submission" date="2023-03" db="EMBL/GenBank/DDBJ databases">
        <authorList>
            <person name="Steffen K."/>
            <person name="Cardenas P."/>
        </authorList>
    </citation>
    <scope>NUCLEOTIDE SEQUENCE</scope>
</reference>
<protein>
    <recommendedName>
        <fullName evidence="1">Transcription regulator AsnC/Lrp ligand binding domain-containing protein</fullName>
    </recommendedName>
</protein>
<dbReference type="AlphaFoldDB" id="A0AA35SIS7"/>
<dbReference type="SUPFAM" id="SSF54909">
    <property type="entry name" value="Dimeric alpha+beta barrel"/>
    <property type="match status" value="1"/>
</dbReference>
<evidence type="ECO:0000259" key="1">
    <source>
        <dbReference type="Pfam" id="PF01037"/>
    </source>
</evidence>
<evidence type="ECO:0000313" key="4">
    <source>
        <dbReference type="Proteomes" id="UP001174909"/>
    </source>
</evidence>
<dbReference type="InterPro" id="IPR011008">
    <property type="entry name" value="Dimeric_a/b-barrel"/>
</dbReference>
<sequence>MAANAYVLINVEPARTQEVIDRLNAISGASVREVLGPYDVVVELEAGTVEDLTEIMRHRIRPINGVSNTVTCLWFTNI</sequence>
<feature type="domain" description="Transcription regulator AsnC/Lrp ligand binding" evidence="1">
    <location>
        <begin position="7"/>
        <end position="73"/>
    </location>
</feature>
<dbReference type="InterPro" id="IPR019887">
    <property type="entry name" value="Tscrpt_reg_AsnC/Lrp_C"/>
</dbReference>
<dbReference type="Gene3D" id="3.30.70.920">
    <property type="match status" value="1"/>
</dbReference>